<feature type="coiled-coil region" evidence="1">
    <location>
        <begin position="66"/>
        <end position="100"/>
    </location>
</feature>
<gene>
    <name evidence="3" type="primary">CCDC106</name>
</gene>
<dbReference type="Pfam" id="PF15794">
    <property type="entry name" value="CCDC106"/>
    <property type="match status" value="1"/>
</dbReference>
<dbReference type="AlphaFoldDB" id="A0A8C2UI98"/>
<dbReference type="GeneTree" id="ENSGT00390000013183"/>
<dbReference type="GO" id="GO:0005654">
    <property type="term" value="C:nucleoplasm"/>
    <property type="evidence" value="ECO:0007669"/>
    <property type="project" value="TreeGrafter"/>
</dbReference>
<feature type="compositionally biased region" description="Low complexity" evidence="2">
    <location>
        <begin position="134"/>
        <end position="147"/>
    </location>
</feature>
<evidence type="ECO:0000313" key="4">
    <source>
        <dbReference type="Proteomes" id="UP000694398"/>
    </source>
</evidence>
<proteinExistence type="predicted"/>
<keyword evidence="4" id="KW-1185">Reference proteome</keyword>
<reference evidence="3" key="2">
    <citation type="submission" date="2025-09" db="UniProtKB">
        <authorList>
            <consortium name="Ensembl"/>
        </authorList>
    </citation>
    <scope>IDENTIFICATION</scope>
</reference>
<evidence type="ECO:0000256" key="1">
    <source>
        <dbReference type="SAM" id="Coils"/>
    </source>
</evidence>
<feature type="compositionally biased region" description="Basic residues" evidence="2">
    <location>
        <begin position="153"/>
        <end position="169"/>
    </location>
</feature>
<evidence type="ECO:0000313" key="3">
    <source>
        <dbReference type="Ensembl" id="ENSCLAP00000001338.1"/>
    </source>
</evidence>
<organism evidence="3 4">
    <name type="scientific">Chinchilla lanigera</name>
    <name type="common">Long-tailed chinchilla</name>
    <name type="synonym">Chinchilla villidera</name>
    <dbReference type="NCBI Taxonomy" id="34839"/>
    <lineage>
        <taxon>Eukaryota</taxon>
        <taxon>Metazoa</taxon>
        <taxon>Chordata</taxon>
        <taxon>Craniata</taxon>
        <taxon>Vertebrata</taxon>
        <taxon>Euteleostomi</taxon>
        <taxon>Mammalia</taxon>
        <taxon>Eutheria</taxon>
        <taxon>Euarchontoglires</taxon>
        <taxon>Glires</taxon>
        <taxon>Rodentia</taxon>
        <taxon>Hystricomorpha</taxon>
        <taxon>Chinchillidae</taxon>
        <taxon>Chinchilla</taxon>
    </lineage>
</organism>
<feature type="region of interest" description="Disordered" evidence="2">
    <location>
        <begin position="108"/>
        <end position="180"/>
    </location>
</feature>
<dbReference type="Proteomes" id="UP000694398">
    <property type="component" value="Unassembled WGS sequence"/>
</dbReference>
<accession>A0A8C2UI98</accession>
<keyword evidence="1" id="KW-0175">Coiled coil</keyword>
<dbReference type="InterPro" id="IPR031591">
    <property type="entry name" value="CCDC106"/>
</dbReference>
<protein>
    <submittedName>
        <fullName evidence="3">Coiled-coil domain containing 106</fullName>
    </submittedName>
</protein>
<dbReference type="Ensembl" id="ENSCLAT00000001380.1">
    <property type="protein sequence ID" value="ENSCLAP00000001338.1"/>
    <property type="gene ID" value="ENSCLAG00000001019.1"/>
</dbReference>
<evidence type="ECO:0000256" key="2">
    <source>
        <dbReference type="SAM" id="MobiDB-lite"/>
    </source>
</evidence>
<dbReference type="PANTHER" id="PTHR16477:SF2">
    <property type="entry name" value="COILED-COIL DOMAIN-CONTAINING PROTEIN 106"/>
    <property type="match status" value="1"/>
</dbReference>
<feature type="compositionally biased region" description="Basic and acidic residues" evidence="2">
    <location>
        <begin position="108"/>
        <end position="122"/>
    </location>
</feature>
<sequence>MSDRGSRRRTMKKDDEAFEISIPFEEAPHLDSQIFYSLSPSRGSFEEPPEAASPTLALMHRVKAQLHMALERNSWLQKRIEDLEEERDFLRCQLDKFISSARVDAEDHCRMKPGPRRVEGDSRAGAGGEASDPESAASSLSGASEEGSASERKRQRQKGSASRRRLGKPKARERQRGEQAAWVRLSASRLARGFCT</sequence>
<reference evidence="3" key="1">
    <citation type="submission" date="2025-08" db="UniProtKB">
        <authorList>
            <consortium name="Ensembl"/>
        </authorList>
    </citation>
    <scope>IDENTIFICATION</scope>
</reference>
<name>A0A8C2UI98_CHILA</name>
<dbReference type="PANTHER" id="PTHR16477">
    <property type="entry name" value="COILED-COIL DOMAIN-CONTAINING PROTEIN 106"/>
    <property type="match status" value="1"/>
</dbReference>